<dbReference type="InterPro" id="IPR051541">
    <property type="entry name" value="PTS_SugarTrans_NitroReg"/>
</dbReference>
<dbReference type="EMBL" id="FOTI01000023">
    <property type="protein sequence ID" value="SFL66821.1"/>
    <property type="molecule type" value="Genomic_DNA"/>
</dbReference>
<evidence type="ECO:0000313" key="3">
    <source>
        <dbReference type="Proteomes" id="UP000199006"/>
    </source>
</evidence>
<dbReference type="InterPro" id="IPR016152">
    <property type="entry name" value="PTrfase/Anion_transptr"/>
</dbReference>
<name>A0A1I4JKL3_9FIRM</name>
<dbReference type="PANTHER" id="PTHR47738:SF3">
    <property type="entry name" value="PHOSPHOTRANSFERASE SYSTEM MANNITOL_FRUCTOSE-SPECIFIC IIA DOMAIN CONTAINING PROTEIN"/>
    <property type="match status" value="1"/>
</dbReference>
<proteinExistence type="predicted"/>
<dbReference type="STRING" id="29563.SAMN02983006_01731"/>
<protein>
    <submittedName>
        <fullName evidence="2">PTS system IIA component, Gat family</fullName>
    </submittedName>
</protein>
<dbReference type="PANTHER" id="PTHR47738">
    <property type="entry name" value="PTS SYSTEM FRUCTOSE-LIKE EIIA COMPONENT-RELATED"/>
    <property type="match status" value="1"/>
</dbReference>
<evidence type="ECO:0000259" key="1">
    <source>
        <dbReference type="PROSITE" id="PS51094"/>
    </source>
</evidence>
<accession>A0A1I4JKL3</accession>
<organism evidence="2 3">
    <name type="scientific">Halanaerobium salsuginis</name>
    <dbReference type="NCBI Taxonomy" id="29563"/>
    <lineage>
        <taxon>Bacteria</taxon>
        <taxon>Bacillati</taxon>
        <taxon>Bacillota</taxon>
        <taxon>Clostridia</taxon>
        <taxon>Halanaerobiales</taxon>
        <taxon>Halanaerobiaceae</taxon>
        <taxon>Halanaerobium</taxon>
    </lineage>
</organism>
<evidence type="ECO:0000313" key="2">
    <source>
        <dbReference type="EMBL" id="SFL66821.1"/>
    </source>
</evidence>
<dbReference type="RefSeq" id="WP_089861822.1">
    <property type="nucleotide sequence ID" value="NZ_FOTI01000023.1"/>
</dbReference>
<dbReference type="AlphaFoldDB" id="A0A1I4JKL3"/>
<dbReference type="Pfam" id="PF00359">
    <property type="entry name" value="PTS_EIIA_2"/>
    <property type="match status" value="1"/>
</dbReference>
<dbReference type="OrthoDB" id="370976at2"/>
<sequence>MNDLYIDENLIEIDLNLNNKEEIIKKLSNILETAGLVKETYQSAVLKREKEFPTALETESIGFAIPHTDPQYVNKAAVAVARLKNTVNFISMENYEKNIAVKLVFLLAITDPSKQVKVLQKLIKLMQNKEIVNTILRADNQKKLSEILKNNF</sequence>
<dbReference type="SUPFAM" id="SSF55804">
    <property type="entry name" value="Phoshotransferase/anion transport protein"/>
    <property type="match status" value="1"/>
</dbReference>
<dbReference type="InterPro" id="IPR002178">
    <property type="entry name" value="PTS_EIIA_type-2_dom"/>
</dbReference>
<feature type="domain" description="PTS EIIA type-2" evidence="1">
    <location>
        <begin position="4"/>
        <end position="151"/>
    </location>
</feature>
<keyword evidence="3" id="KW-1185">Reference proteome</keyword>
<dbReference type="Proteomes" id="UP000199006">
    <property type="component" value="Unassembled WGS sequence"/>
</dbReference>
<dbReference type="Gene3D" id="3.40.930.10">
    <property type="entry name" value="Mannitol-specific EII, Chain A"/>
    <property type="match status" value="1"/>
</dbReference>
<dbReference type="CDD" id="cd00211">
    <property type="entry name" value="PTS_IIA_fru"/>
    <property type="match status" value="1"/>
</dbReference>
<dbReference type="PROSITE" id="PS51094">
    <property type="entry name" value="PTS_EIIA_TYPE_2"/>
    <property type="match status" value="1"/>
</dbReference>
<reference evidence="2 3" key="1">
    <citation type="submission" date="2016-10" db="EMBL/GenBank/DDBJ databases">
        <authorList>
            <person name="de Groot N.N."/>
        </authorList>
    </citation>
    <scope>NUCLEOTIDE SEQUENCE [LARGE SCALE GENOMIC DNA]</scope>
    <source>
        <strain evidence="2 3">ATCC 51327</strain>
    </source>
</reference>
<gene>
    <name evidence="2" type="ORF">SAMN02983006_01731</name>
</gene>